<name>A0A1L7CI29_9CORY</name>
<feature type="region of interest" description="Disordered" evidence="2">
    <location>
        <begin position="1"/>
        <end position="27"/>
    </location>
</feature>
<evidence type="ECO:0000313" key="4">
    <source>
        <dbReference type="Proteomes" id="UP000185478"/>
    </source>
</evidence>
<dbReference type="AlphaFoldDB" id="A0A1L7CI29"/>
<keyword evidence="1 3" id="KW-0808">Transferase</keyword>
<protein>
    <submittedName>
        <fullName evidence="3">Acetyl-CoA acetyltransferase</fullName>
    </submittedName>
</protein>
<dbReference type="Proteomes" id="UP000185478">
    <property type="component" value="Chromosome"/>
</dbReference>
<dbReference type="STRING" id="1431546.CAQU_11195"/>
<keyword evidence="4" id="KW-1185">Reference proteome</keyword>
<dbReference type="InterPro" id="IPR036230">
    <property type="entry name" value="LeuA_allosteric_dom_sf"/>
</dbReference>
<proteinExistence type="predicted"/>
<dbReference type="EMBL" id="CP009245">
    <property type="protein sequence ID" value="APT85516.1"/>
    <property type="molecule type" value="Genomic_DNA"/>
</dbReference>
<dbReference type="GO" id="GO:0016740">
    <property type="term" value="F:transferase activity"/>
    <property type="evidence" value="ECO:0007669"/>
    <property type="project" value="UniProtKB-KW"/>
</dbReference>
<reference evidence="3 4" key="1">
    <citation type="submission" date="2014-08" db="EMBL/GenBank/DDBJ databases">
        <title>Complete genome sequence of Corynebacterium aquilae S-613T(T) (=DSM 44791(T)), isolated from the choana of a healthy golden eagle.</title>
        <authorList>
            <person name="Ruckert C."/>
            <person name="Albersmeier A."/>
            <person name="Winkler A."/>
            <person name="Kalinowski J."/>
        </authorList>
    </citation>
    <scope>NUCLEOTIDE SEQUENCE [LARGE SCALE GENOMIC DNA]</scope>
    <source>
        <strain evidence="3 4">S-613</strain>
    </source>
</reference>
<evidence type="ECO:0000256" key="2">
    <source>
        <dbReference type="SAM" id="MobiDB-lite"/>
    </source>
</evidence>
<evidence type="ECO:0000256" key="1">
    <source>
        <dbReference type="ARBA" id="ARBA00022679"/>
    </source>
</evidence>
<gene>
    <name evidence="3" type="ORF">CAQU_11195</name>
</gene>
<accession>A0A1L7CI29</accession>
<dbReference type="SUPFAM" id="SSF110921">
    <property type="entry name" value="2-isopropylmalate synthase LeuA, allosteric (dimerisation) domain"/>
    <property type="match status" value="1"/>
</dbReference>
<organism evidence="3 4">
    <name type="scientific">Corynebacterium aquilae DSM 44791</name>
    <dbReference type="NCBI Taxonomy" id="1431546"/>
    <lineage>
        <taxon>Bacteria</taxon>
        <taxon>Bacillati</taxon>
        <taxon>Actinomycetota</taxon>
        <taxon>Actinomycetes</taxon>
        <taxon>Mycobacteriales</taxon>
        <taxon>Corynebacteriaceae</taxon>
        <taxon>Corynebacterium</taxon>
    </lineage>
</organism>
<dbReference type="RefSeq" id="WP_075727665.1">
    <property type="nucleotide sequence ID" value="NZ_CP009245.1"/>
</dbReference>
<dbReference type="KEGG" id="caqu:CAQU_11195"/>
<evidence type="ECO:0000313" key="3">
    <source>
        <dbReference type="EMBL" id="APT85516.1"/>
    </source>
</evidence>
<sequence length="193" mass="21563">MSTTTTFRTRTRGSFSTTFGTHTTSPSTSFVEYHRDALRPATTTPERSEPRIFADDPFRARFGIQLPRGLREEAYGMDWRTFTATYSPASTVSIRHLESTRLRMGKFRFEADINGTHQEIIATGPVSACTHLLADAGRRVEILSFHQFDLFQATVTFIYTMHEGTRAWAMGFGATRDLSAAAALSSASQRLHG</sequence>